<name>A0A3L6QL88_PANMI</name>
<evidence type="ECO:0000313" key="2">
    <source>
        <dbReference type="EMBL" id="RLM80186.1"/>
    </source>
</evidence>
<keyword evidence="3" id="KW-1185">Reference proteome</keyword>
<dbReference type="STRING" id="4540.A0A3L6QL88"/>
<organism evidence="2 3">
    <name type="scientific">Panicum miliaceum</name>
    <name type="common">Proso millet</name>
    <name type="synonym">Broomcorn millet</name>
    <dbReference type="NCBI Taxonomy" id="4540"/>
    <lineage>
        <taxon>Eukaryota</taxon>
        <taxon>Viridiplantae</taxon>
        <taxon>Streptophyta</taxon>
        <taxon>Embryophyta</taxon>
        <taxon>Tracheophyta</taxon>
        <taxon>Spermatophyta</taxon>
        <taxon>Magnoliopsida</taxon>
        <taxon>Liliopsida</taxon>
        <taxon>Poales</taxon>
        <taxon>Poaceae</taxon>
        <taxon>PACMAD clade</taxon>
        <taxon>Panicoideae</taxon>
        <taxon>Panicodae</taxon>
        <taxon>Paniceae</taxon>
        <taxon>Panicinae</taxon>
        <taxon>Panicum</taxon>
        <taxon>Panicum sect. Panicum</taxon>
    </lineage>
</organism>
<evidence type="ECO:0000313" key="3">
    <source>
        <dbReference type="Proteomes" id="UP000275267"/>
    </source>
</evidence>
<reference evidence="3" key="1">
    <citation type="journal article" date="2019" name="Nat. Commun.">
        <title>The genome of broomcorn millet.</title>
        <authorList>
            <person name="Zou C."/>
            <person name="Miki D."/>
            <person name="Li D."/>
            <person name="Tang Q."/>
            <person name="Xiao L."/>
            <person name="Rajput S."/>
            <person name="Deng P."/>
            <person name="Jia W."/>
            <person name="Huang R."/>
            <person name="Zhang M."/>
            <person name="Sun Y."/>
            <person name="Hu J."/>
            <person name="Fu X."/>
            <person name="Schnable P.S."/>
            <person name="Li F."/>
            <person name="Zhang H."/>
            <person name="Feng B."/>
            <person name="Zhu X."/>
            <person name="Liu R."/>
            <person name="Schnable J.C."/>
            <person name="Zhu J.-K."/>
            <person name="Zhang H."/>
        </authorList>
    </citation>
    <scope>NUCLEOTIDE SEQUENCE [LARGE SCALE GENOMIC DNA]</scope>
</reference>
<dbReference type="GO" id="GO:0003676">
    <property type="term" value="F:nucleic acid binding"/>
    <property type="evidence" value="ECO:0007669"/>
    <property type="project" value="InterPro"/>
</dbReference>
<dbReference type="Pfam" id="PF13456">
    <property type="entry name" value="RVT_3"/>
    <property type="match status" value="1"/>
</dbReference>
<sequence length="571" mass="62921">MTSAITNYWWSSNIDRRSIHWKKWTDLTKPKCDGGMGFRDLKLFNIAMLGKQGWGLMVKPESLCAQVLKGKYFPQTDFLSANKKKNSSHTWRAILAGRDALNLGLIKRIGNGASTNIWADRWIPVGVGSKPLCPKVTATATRMEELIDHDRRCWDMNALESNLIASDAAAVARIPLGAATEDTWACSAERHGFYSVKSAYWLLSNRERQKRDCEAGSALSSDQGNGIGCKNPIPICKALDWIMETTEFLAPSGRTTRKEAQDRHVKWQRPPEGHIKLNVDAAFLAEDCTGACGAIARDSEGSFIAASGTWLPSVGSVLSAEAQACRFGLQKLQRWTSAQVIAETDSKQLVDLWRSRLSQRSEIMAIIADIQELSNSFSSFDLVYVSRKANLAAHCCAKEALTDRLVASSLNKSVKKHNRLKQSLPSTAVAGGIVLWHLPFTAPPAEQGHPGGGRPAAMALCANGPEELGLVHVVLGGAGRERGRGSCQPWRRRRYAILLCTRATTWFVEKLTELRKELCERATERVGERSNRQPPQAATWAACYCITAFSSGNTSNRAIRTKQKGSAKYRS</sequence>
<gene>
    <name evidence="2" type="ORF">C2845_PM12G15850</name>
</gene>
<dbReference type="EMBL" id="PQIB02000012">
    <property type="protein sequence ID" value="RLM80186.1"/>
    <property type="molecule type" value="Genomic_DNA"/>
</dbReference>
<dbReference type="OrthoDB" id="685916at2759"/>
<dbReference type="InterPro" id="IPR052929">
    <property type="entry name" value="RNase_H-like_EbsB-rel"/>
</dbReference>
<dbReference type="InterPro" id="IPR036397">
    <property type="entry name" value="RNaseH_sf"/>
</dbReference>
<dbReference type="AlphaFoldDB" id="A0A3L6QL88"/>
<dbReference type="InterPro" id="IPR012337">
    <property type="entry name" value="RNaseH-like_sf"/>
</dbReference>
<dbReference type="InterPro" id="IPR044730">
    <property type="entry name" value="RNase_H-like_dom_plant"/>
</dbReference>
<accession>A0A3L6QL88</accession>
<dbReference type="SUPFAM" id="SSF53098">
    <property type="entry name" value="Ribonuclease H-like"/>
    <property type="match status" value="1"/>
</dbReference>
<feature type="domain" description="RNase H type-1" evidence="1">
    <location>
        <begin position="278"/>
        <end position="400"/>
    </location>
</feature>
<dbReference type="CDD" id="cd06222">
    <property type="entry name" value="RNase_H_like"/>
    <property type="match status" value="1"/>
</dbReference>
<dbReference type="PANTHER" id="PTHR47074:SF11">
    <property type="entry name" value="REVERSE TRANSCRIPTASE-LIKE PROTEIN"/>
    <property type="match status" value="1"/>
</dbReference>
<protein>
    <recommendedName>
        <fullName evidence="1">RNase H type-1 domain-containing protein</fullName>
    </recommendedName>
</protein>
<evidence type="ECO:0000259" key="1">
    <source>
        <dbReference type="Pfam" id="PF13456"/>
    </source>
</evidence>
<dbReference type="Gene3D" id="3.30.420.10">
    <property type="entry name" value="Ribonuclease H-like superfamily/Ribonuclease H"/>
    <property type="match status" value="1"/>
</dbReference>
<dbReference type="Proteomes" id="UP000275267">
    <property type="component" value="Unassembled WGS sequence"/>
</dbReference>
<dbReference type="InterPro" id="IPR002156">
    <property type="entry name" value="RNaseH_domain"/>
</dbReference>
<comment type="caution">
    <text evidence="2">The sequence shown here is derived from an EMBL/GenBank/DDBJ whole genome shotgun (WGS) entry which is preliminary data.</text>
</comment>
<proteinExistence type="predicted"/>
<dbReference type="GO" id="GO:0004523">
    <property type="term" value="F:RNA-DNA hybrid ribonuclease activity"/>
    <property type="evidence" value="ECO:0007669"/>
    <property type="project" value="InterPro"/>
</dbReference>
<dbReference type="PANTHER" id="PTHR47074">
    <property type="entry name" value="BNAC02G40300D PROTEIN"/>
    <property type="match status" value="1"/>
</dbReference>